<sequence length="76" mass="8868">MENLKTTSLSKLADELKILGTPDNHYSIGINQNERTCILNDGKKWLVYYSERGQMTDLKEFKKFEDAKIEFLARLI</sequence>
<gene>
    <name evidence="1" type="ORF">FJD38_24375</name>
</gene>
<proteinExistence type="predicted"/>
<dbReference type="EMBL" id="VFIO01000031">
    <property type="protein sequence ID" value="TWR83085.1"/>
    <property type="molecule type" value="Genomic_DNA"/>
</dbReference>
<keyword evidence="2" id="KW-1185">Reference proteome</keyword>
<dbReference type="Proteomes" id="UP000318428">
    <property type="component" value="Unassembled WGS sequence"/>
</dbReference>
<accession>A0ABY3GAR8</accession>
<name>A0ABY3GAR8_9PSED</name>
<comment type="caution">
    <text evidence="1">The sequence shown here is derived from an EMBL/GenBank/DDBJ whole genome shotgun (WGS) entry which is preliminary data.</text>
</comment>
<protein>
    <recommendedName>
        <fullName evidence="3">Immunity protein 63 domain-containing protein</fullName>
    </recommendedName>
</protein>
<evidence type="ECO:0000313" key="1">
    <source>
        <dbReference type="EMBL" id="TWR83085.1"/>
    </source>
</evidence>
<evidence type="ECO:0008006" key="3">
    <source>
        <dbReference type="Google" id="ProtNLM"/>
    </source>
</evidence>
<reference evidence="1 2" key="1">
    <citation type="submission" date="2019-06" db="EMBL/GenBank/DDBJ databases">
        <title>Pseudomonas bimorpha sp. nov. isolated from bovine raw milk and skim milk concentrate.</title>
        <authorList>
            <person name="Hofmann K."/>
            <person name="Huptas C."/>
            <person name="Doll E."/>
            <person name="Scherer S."/>
            <person name="Wenning M."/>
        </authorList>
    </citation>
    <scope>NUCLEOTIDE SEQUENCE [LARGE SCALE GENOMIC DNA]</scope>
    <source>
        <strain evidence="1 2">DSM 108989</strain>
    </source>
</reference>
<organism evidence="1 2">
    <name type="scientific">Pseudomonas saxonica</name>
    <dbReference type="NCBI Taxonomy" id="2600598"/>
    <lineage>
        <taxon>Bacteria</taxon>
        <taxon>Pseudomonadati</taxon>
        <taxon>Pseudomonadota</taxon>
        <taxon>Gammaproteobacteria</taxon>
        <taxon>Pseudomonadales</taxon>
        <taxon>Pseudomonadaceae</taxon>
        <taxon>Pseudomonas</taxon>
    </lineage>
</organism>
<evidence type="ECO:0000313" key="2">
    <source>
        <dbReference type="Proteomes" id="UP000318428"/>
    </source>
</evidence>
<dbReference type="RefSeq" id="WP_146388035.1">
    <property type="nucleotide sequence ID" value="NZ_VFIO01000031.1"/>
</dbReference>